<sequence length="239" mass="25591">MLCVEEPIGVEEPVVVTEAAKVPRQQGEQLLDAAVRYAEERHWDVCPGTWLEAAEGTERCSCGDTGCAAPGAHPAGPDWAGRATGSGAAARRMWSRHPKASILLPTGRTFDVIGVPESAGFLALARMERMGLRLGPVTCSPDRRMFFFVLPGAAAKSDELVRKLGWRAAAIDLVGRGDGQYVTGPPTRVGGRGAVQWARRPTPANRWLPDAEELISPLAYACAREAADARTRPPQSPLS</sequence>
<organism evidence="2 3">
    <name type="scientific">Streptomyces atratus</name>
    <dbReference type="NCBI Taxonomy" id="1893"/>
    <lineage>
        <taxon>Bacteria</taxon>
        <taxon>Bacillati</taxon>
        <taxon>Actinomycetota</taxon>
        <taxon>Actinomycetes</taxon>
        <taxon>Kitasatosporales</taxon>
        <taxon>Streptomycetaceae</taxon>
        <taxon>Streptomyces</taxon>
    </lineage>
</organism>
<dbReference type="Proteomes" id="UP000181909">
    <property type="component" value="Unassembled WGS sequence"/>
</dbReference>
<feature type="domain" description="DNA primase/polymerase bifunctional N-terminal" evidence="1">
    <location>
        <begin position="34"/>
        <end position="215"/>
    </location>
</feature>
<protein>
    <submittedName>
        <fullName evidence="2">Bifunctional DNA primase/polymerase, N-terminal</fullName>
    </submittedName>
</protein>
<dbReference type="SMART" id="SM00943">
    <property type="entry name" value="Prim-Pol"/>
    <property type="match status" value="1"/>
</dbReference>
<gene>
    <name evidence="2" type="ORF">SAMN02787144_1007229</name>
</gene>
<proteinExistence type="predicted"/>
<evidence type="ECO:0000313" key="3">
    <source>
        <dbReference type="Proteomes" id="UP000181909"/>
    </source>
</evidence>
<dbReference type="AlphaFoldDB" id="A0A1K2ARC6"/>
<dbReference type="STRING" id="1893.SAMN02787144_1007229"/>
<reference evidence="2 3" key="1">
    <citation type="submission" date="2016-11" db="EMBL/GenBank/DDBJ databases">
        <authorList>
            <person name="Jaros S."/>
            <person name="Januszkiewicz K."/>
            <person name="Wedrychowicz H."/>
        </authorList>
    </citation>
    <scope>NUCLEOTIDE SEQUENCE [LARGE SCALE GENOMIC DNA]</scope>
    <source>
        <strain evidence="2 3">OK807</strain>
    </source>
</reference>
<evidence type="ECO:0000313" key="2">
    <source>
        <dbReference type="EMBL" id="SFX88977.1"/>
    </source>
</evidence>
<evidence type="ECO:0000259" key="1">
    <source>
        <dbReference type="SMART" id="SM00943"/>
    </source>
</evidence>
<name>A0A1K2ARC6_STRAR</name>
<accession>A0A1K2ARC6</accession>
<dbReference type="EMBL" id="FPJO01000007">
    <property type="protein sequence ID" value="SFX88977.1"/>
    <property type="molecule type" value="Genomic_DNA"/>
</dbReference>
<dbReference type="Pfam" id="PF09250">
    <property type="entry name" value="Prim-Pol"/>
    <property type="match status" value="1"/>
</dbReference>
<dbReference type="InterPro" id="IPR015330">
    <property type="entry name" value="DNA_primase/pol_bifunc_N"/>
</dbReference>